<organism evidence="3 4">
    <name type="scientific">Methanolobus chelungpuianus</name>
    <dbReference type="NCBI Taxonomy" id="502115"/>
    <lineage>
        <taxon>Archaea</taxon>
        <taxon>Methanobacteriati</taxon>
        <taxon>Methanobacteriota</taxon>
        <taxon>Stenosarchaea group</taxon>
        <taxon>Methanomicrobia</taxon>
        <taxon>Methanosarcinales</taxon>
        <taxon>Methanosarcinaceae</taxon>
        <taxon>Methanolobus</taxon>
    </lineage>
</organism>
<dbReference type="InterPro" id="IPR014729">
    <property type="entry name" value="Rossmann-like_a/b/a_fold"/>
</dbReference>
<dbReference type="PANTHER" id="PTHR46268">
    <property type="entry name" value="STRESS RESPONSE PROTEIN NHAX"/>
    <property type="match status" value="1"/>
</dbReference>
<keyword evidence="4" id="KW-1185">Reference proteome</keyword>
<dbReference type="PANTHER" id="PTHR46268:SF6">
    <property type="entry name" value="UNIVERSAL STRESS PROTEIN UP12"/>
    <property type="match status" value="1"/>
</dbReference>
<gene>
    <name evidence="3" type="ORF">PV02_08260</name>
</gene>
<proteinExistence type="inferred from homology"/>
<dbReference type="InterPro" id="IPR006015">
    <property type="entry name" value="Universal_stress_UspA"/>
</dbReference>
<dbReference type="Proteomes" id="UP001206983">
    <property type="component" value="Unassembled WGS sequence"/>
</dbReference>
<evidence type="ECO:0000256" key="1">
    <source>
        <dbReference type="ARBA" id="ARBA00008791"/>
    </source>
</evidence>
<name>A0AAE3HBF1_9EURY</name>
<evidence type="ECO:0000313" key="4">
    <source>
        <dbReference type="Proteomes" id="UP001206983"/>
    </source>
</evidence>
<evidence type="ECO:0000313" key="3">
    <source>
        <dbReference type="EMBL" id="MCQ6963033.1"/>
    </source>
</evidence>
<dbReference type="InterPro" id="IPR006016">
    <property type="entry name" value="UspA"/>
</dbReference>
<accession>A0AAE3HBF1</accession>
<dbReference type="EMBL" id="JTEO01000004">
    <property type="protein sequence ID" value="MCQ6963033.1"/>
    <property type="molecule type" value="Genomic_DNA"/>
</dbReference>
<sequence length="154" mass="16660">MESKMYRKIMVATDGSENANNAALSGIEITRLSGAKLYAVNVMPTIPHLSYFGVPIEPSRNVSPAEHDLHDQLEEDGRKALGAVKEMGDRAGVQIETVLLEGHPGSEIIGFAEKNDIDLIVMGTLGRTGLERVILGSVALDVARHARTRVMIVK</sequence>
<comment type="caution">
    <text evidence="3">The sequence shown here is derived from an EMBL/GenBank/DDBJ whole genome shotgun (WGS) entry which is preliminary data.</text>
</comment>
<dbReference type="Gene3D" id="3.40.50.620">
    <property type="entry name" value="HUPs"/>
    <property type="match status" value="1"/>
</dbReference>
<comment type="similarity">
    <text evidence="1">Belongs to the universal stress protein A family.</text>
</comment>
<protein>
    <recommendedName>
        <fullName evidence="2">UspA domain-containing protein</fullName>
    </recommendedName>
</protein>
<dbReference type="Pfam" id="PF00582">
    <property type="entry name" value="Usp"/>
    <property type="match status" value="1"/>
</dbReference>
<dbReference type="PRINTS" id="PR01438">
    <property type="entry name" value="UNVRSLSTRESS"/>
</dbReference>
<evidence type="ECO:0000259" key="2">
    <source>
        <dbReference type="Pfam" id="PF00582"/>
    </source>
</evidence>
<dbReference type="CDD" id="cd00293">
    <property type="entry name" value="USP-like"/>
    <property type="match status" value="1"/>
</dbReference>
<reference evidence="3 4" key="1">
    <citation type="journal article" date="2011" name="Appl. Environ. Microbiol.">
        <title>Methanogenic archaea isolated from Taiwan's Chelungpu fault.</title>
        <authorList>
            <person name="Wu S.Y."/>
            <person name="Lai M.C."/>
        </authorList>
    </citation>
    <scope>NUCLEOTIDE SEQUENCE [LARGE SCALE GENOMIC DNA]</scope>
    <source>
        <strain evidence="3 4">St545Mb</strain>
    </source>
</reference>
<feature type="domain" description="UspA" evidence="2">
    <location>
        <begin position="5"/>
        <end position="154"/>
    </location>
</feature>
<dbReference type="SUPFAM" id="SSF52402">
    <property type="entry name" value="Adenine nucleotide alpha hydrolases-like"/>
    <property type="match status" value="1"/>
</dbReference>
<dbReference type="AlphaFoldDB" id="A0AAE3HBF1"/>
<dbReference type="RefSeq" id="WP_256622919.1">
    <property type="nucleotide sequence ID" value="NZ_JTEO01000004.1"/>
</dbReference>